<dbReference type="EMBL" id="JAYRBN010000046">
    <property type="protein sequence ID" value="KAL2745056.1"/>
    <property type="molecule type" value="Genomic_DNA"/>
</dbReference>
<dbReference type="AlphaFoldDB" id="A0ABD2CJ24"/>
<organism evidence="1 2">
    <name type="scientific">Vespula maculifrons</name>
    <name type="common">Eastern yellow jacket</name>
    <name type="synonym">Wasp</name>
    <dbReference type="NCBI Taxonomy" id="7453"/>
    <lineage>
        <taxon>Eukaryota</taxon>
        <taxon>Metazoa</taxon>
        <taxon>Ecdysozoa</taxon>
        <taxon>Arthropoda</taxon>
        <taxon>Hexapoda</taxon>
        <taxon>Insecta</taxon>
        <taxon>Pterygota</taxon>
        <taxon>Neoptera</taxon>
        <taxon>Endopterygota</taxon>
        <taxon>Hymenoptera</taxon>
        <taxon>Apocrita</taxon>
        <taxon>Aculeata</taxon>
        <taxon>Vespoidea</taxon>
        <taxon>Vespidae</taxon>
        <taxon>Vespinae</taxon>
        <taxon>Vespula</taxon>
    </lineage>
</organism>
<dbReference type="Proteomes" id="UP001607303">
    <property type="component" value="Unassembled WGS sequence"/>
</dbReference>
<name>A0ABD2CJ24_VESMC</name>
<reference evidence="1 2" key="1">
    <citation type="journal article" date="2024" name="Ann. Entomol. Soc. Am.">
        <title>Genomic analyses of the southern and eastern yellowjacket wasps (Hymenoptera: Vespidae) reveal evolutionary signatures of social life.</title>
        <authorList>
            <person name="Catto M.A."/>
            <person name="Caine P.B."/>
            <person name="Orr S.E."/>
            <person name="Hunt B.G."/>
            <person name="Goodisman M.A.D."/>
        </authorList>
    </citation>
    <scope>NUCLEOTIDE SEQUENCE [LARGE SCALE GENOMIC DNA]</scope>
    <source>
        <strain evidence="1">232</strain>
        <tissue evidence="1">Head and thorax</tissue>
    </source>
</reference>
<sequence>MIHIINKTIRPTLNIIKTQISIYRKYYRPRSHRVEVAALWDPRANGESTLKSANRDAFPLRELRASQQTGDISIFRKYYRPGSHRLEVAAAGDPRTNGDSTLKSTIRDAFPLWEIRASQQTGDISIFRKYYRPGSHRLEVAAAGDPRTNGDSTLKSTIRDAFPLRELRASQETGDV</sequence>
<gene>
    <name evidence="1" type="ORF">V1477_006473</name>
</gene>
<proteinExistence type="predicted"/>
<accession>A0ABD2CJ24</accession>
<protein>
    <submittedName>
        <fullName evidence="1">Uncharacterized protein</fullName>
    </submittedName>
</protein>
<keyword evidence="2" id="KW-1185">Reference proteome</keyword>
<comment type="caution">
    <text evidence="1">The sequence shown here is derived from an EMBL/GenBank/DDBJ whole genome shotgun (WGS) entry which is preliminary data.</text>
</comment>
<evidence type="ECO:0000313" key="2">
    <source>
        <dbReference type="Proteomes" id="UP001607303"/>
    </source>
</evidence>
<evidence type="ECO:0000313" key="1">
    <source>
        <dbReference type="EMBL" id="KAL2745056.1"/>
    </source>
</evidence>